<dbReference type="InterPro" id="IPR006162">
    <property type="entry name" value="Ppantetheine_attach_site"/>
</dbReference>
<dbReference type="InterPro" id="IPR009081">
    <property type="entry name" value="PP-bd_ACP"/>
</dbReference>
<keyword evidence="5" id="KW-1185">Reference proteome</keyword>
<name>A0ABW0DYP8_9ACTN</name>
<feature type="domain" description="Carrier" evidence="3">
    <location>
        <begin position="1"/>
        <end position="73"/>
    </location>
</feature>
<keyword evidence="2" id="KW-0597">Phosphoprotein</keyword>
<dbReference type="InterPro" id="IPR020806">
    <property type="entry name" value="PKS_PP-bd"/>
</dbReference>
<dbReference type="RefSeq" id="WP_344559075.1">
    <property type="nucleotide sequence ID" value="NZ_BAAATG010000012.1"/>
</dbReference>
<comment type="caution">
    <text evidence="4">The sequence shown here is derived from an EMBL/GenBank/DDBJ whole genome shotgun (WGS) entry which is preliminary data.</text>
</comment>
<gene>
    <name evidence="4" type="ORF">ACFPWV_25275</name>
</gene>
<dbReference type="SMART" id="SM01294">
    <property type="entry name" value="PKS_PP_betabranch"/>
    <property type="match status" value="1"/>
</dbReference>
<evidence type="ECO:0000256" key="1">
    <source>
        <dbReference type="ARBA" id="ARBA00022450"/>
    </source>
</evidence>
<evidence type="ECO:0000259" key="3">
    <source>
        <dbReference type="PROSITE" id="PS50075"/>
    </source>
</evidence>
<dbReference type="SMART" id="SM00823">
    <property type="entry name" value="PKS_PP"/>
    <property type="match status" value="1"/>
</dbReference>
<evidence type="ECO:0000256" key="2">
    <source>
        <dbReference type="ARBA" id="ARBA00022553"/>
    </source>
</evidence>
<dbReference type="PROSITE" id="PS00012">
    <property type="entry name" value="PHOSPHOPANTETHEINE"/>
    <property type="match status" value="1"/>
</dbReference>
<evidence type="ECO:0000313" key="4">
    <source>
        <dbReference type="EMBL" id="MFC5243177.1"/>
    </source>
</evidence>
<sequence>MFEVLRGILVDELQMRAEDVVPTATRTEVGLDSVALVELAELLNTGLGIEVHDYELAEAGTLADLARLVEERHRALPPEPSPARSAPRR</sequence>
<proteinExistence type="predicted"/>
<dbReference type="Pfam" id="PF00550">
    <property type="entry name" value="PP-binding"/>
    <property type="match status" value="1"/>
</dbReference>
<dbReference type="PROSITE" id="PS50075">
    <property type="entry name" value="CARRIER"/>
    <property type="match status" value="1"/>
</dbReference>
<reference evidence="5" key="1">
    <citation type="journal article" date="2019" name="Int. J. Syst. Evol. Microbiol.">
        <title>The Global Catalogue of Microorganisms (GCM) 10K type strain sequencing project: providing services to taxonomists for standard genome sequencing and annotation.</title>
        <authorList>
            <consortium name="The Broad Institute Genomics Platform"/>
            <consortium name="The Broad Institute Genome Sequencing Center for Infectious Disease"/>
            <person name="Wu L."/>
            <person name="Ma J."/>
        </authorList>
    </citation>
    <scope>NUCLEOTIDE SEQUENCE [LARGE SCALE GENOMIC DNA]</scope>
    <source>
        <strain evidence="5">CGMCC 4.7131</strain>
    </source>
</reference>
<organism evidence="4 5">
    <name type="scientific">Streptomyces atrovirens</name>
    <dbReference type="NCBI Taxonomy" id="285556"/>
    <lineage>
        <taxon>Bacteria</taxon>
        <taxon>Bacillati</taxon>
        <taxon>Actinomycetota</taxon>
        <taxon>Actinomycetes</taxon>
        <taxon>Kitasatosporales</taxon>
        <taxon>Streptomycetaceae</taxon>
        <taxon>Streptomyces</taxon>
    </lineage>
</organism>
<dbReference type="SUPFAM" id="SSF47336">
    <property type="entry name" value="ACP-like"/>
    <property type="match status" value="1"/>
</dbReference>
<dbReference type="EMBL" id="JBHSKN010000022">
    <property type="protein sequence ID" value="MFC5243177.1"/>
    <property type="molecule type" value="Genomic_DNA"/>
</dbReference>
<dbReference type="Proteomes" id="UP001596035">
    <property type="component" value="Unassembled WGS sequence"/>
</dbReference>
<keyword evidence="1" id="KW-0596">Phosphopantetheine</keyword>
<dbReference type="InterPro" id="IPR036736">
    <property type="entry name" value="ACP-like_sf"/>
</dbReference>
<dbReference type="Gene3D" id="1.10.1200.10">
    <property type="entry name" value="ACP-like"/>
    <property type="match status" value="1"/>
</dbReference>
<protein>
    <submittedName>
        <fullName evidence="4">Acyl carrier protein</fullName>
    </submittedName>
</protein>
<accession>A0ABW0DYP8</accession>
<evidence type="ECO:0000313" key="5">
    <source>
        <dbReference type="Proteomes" id="UP001596035"/>
    </source>
</evidence>